<dbReference type="PANTHER" id="PTHR13778:SF47">
    <property type="entry name" value="LIPOPOLYSACCHARIDE 1,3-GALACTOSYLTRANSFERASE"/>
    <property type="match status" value="1"/>
</dbReference>
<proteinExistence type="predicted"/>
<keyword evidence="2" id="KW-0808">Transferase</keyword>
<dbReference type="InterPro" id="IPR002495">
    <property type="entry name" value="Glyco_trans_8"/>
</dbReference>
<dbReference type="CDD" id="cd04194">
    <property type="entry name" value="GT8_A4GalT_like"/>
    <property type="match status" value="1"/>
</dbReference>
<evidence type="ECO:0000256" key="1">
    <source>
        <dbReference type="ARBA" id="ARBA00022676"/>
    </source>
</evidence>
<dbReference type="GO" id="GO:0016757">
    <property type="term" value="F:glycosyltransferase activity"/>
    <property type="evidence" value="ECO:0007669"/>
    <property type="project" value="UniProtKB-KW"/>
</dbReference>
<dbReference type="Pfam" id="PF01501">
    <property type="entry name" value="Glyco_transf_8"/>
    <property type="match status" value="1"/>
</dbReference>
<protein>
    <submittedName>
        <fullName evidence="4">Lipopolysaccharide biosynthesis protein, LPS:glycosyltransferase</fullName>
    </submittedName>
</protein>
<dbReference type="EMBL" id="FQWA01000006">
    <property type="protein sequence ID" value="SHF70795.1"/>
    <property type="molecule type" value="Genomic_DNA"/>
</dbReference>
<dbReference type="SUPFAM" id="SSF53448">
    <property type="entry name" value="Nucleotide-diphospho-sugar transferases"/>
    <property type="match status" value="1"/>
</dbReference>
<gene>
    <name evidence="4" type="ORF">SAMN05444364_10642</name>
</gene>
<keyword evidence="3" id="KW-0479">Metal-binding</keyword>
<dbReference type="InterPro" id="IPR029044">
    <property type="entry name" value="Nucleotide-diphossugar_trans"/>
</dbReference>
<sequence>MMHVVCTTDSNYVMPTGVMIKSLSVNNNEERIVFHIVVDESVTTQQKKELNRVLCENPQHSLLFHLVDDTLFDDFPQLGASNPKLFITKATYYRLLFAEILPDSINKVIYLDCDMIVLGSIAELWNIDISHYALAAVTDMSERIHDFQRLGYNPELGYFNAGLLLINLAYWRDINAKSLFWELIKKDPERIKYHDQDVLNICFKDDKKMLPFKWNFQDGFIYKPELMELDEKKYHQQLIEARQNPIIIHYTSMAKPWHVECLNPYKKYFLKYLKQTQWKTYKIKRRFAYNPLKHHLGFFLRMLHLRKPLPQHVYPYSIMNNDV</sequence>
<organism evidence="4 5">
    <name type="scientific">Prevotella scopos JCM 17725</name>
    <dbReference type="NCBI Taxonomy" id="1236518"/>
    <lineage>
        <taxon>Bacteria</taxon>
        <taxon>Pseudomonadati</taxon>
        <taxon>Bacteroidota</taxon>
        <taxon>Bacteroidia</taxon>
        <taxon>Bacteroidales</taxon>
        <taxon>Prevotellaceae</taxon>
        <taxon>Prevotella</taxon>
    </lineage>
</organism>
<evidence type="ECO:0000313" key="4">
    <source>
        <dbReference type="EMBL" id="SHF70795.1"/>
    </source>
</evidence>
<dbReference type="PANTHER" id="PTHR13778">
    <property type="entry name" value="GLYCOSYLTRANSFERASE 8 DOMAIN-CONTAINING PROTEIN"/>
    <property type="match status" value="1"/>
</dbReference>
<keyword evidence="1" id="KW-0328">Glycosyltransferase</keyword>
<dbReference type="GO" id="GO:0046872">
    <property type="term" value="F:metal ion binding"/>
    <property type="evidence" value="ECO:0007669"/>
    <property type="project" value="UniProtKB-KW"/>
</dbReference>
<evidence type="ECO:0000313" key="5">
    <source>
        <dbReference type="Proteomes" id="UP000184105"/>
    </source>
</evidence>
<comment type="caution">
    <text evidence="4">The sequence shown here is derived from an EMBL/GenBank/DDBJ whole genome shotgun (WGS) entry which is preliminary data.</text>
</comment>
<evidence type="ECO:0000256" key="2">
    <source>
        <dbReference type="ARBA" id="ARBA00022679"/>
    </source>
</evidence>
<keyword evidence="5" id="KW-1185">Reference proteome</keyword>
<reference evidence="4 5" key="1">
    <citation type="submission" date="2016-11" db="EMBL/GenBank/DDBJ databases">
        <authorList>
            <person name="Varghese N."/>
            <person name="Submissions S."/>
        </authorList>
    </citation>
    <scope>NUCLEOTIDE SEQUENCE [LARGE SCALE GENOMIC DNA]</scope>
    <source>
        <strain evidence="4 5">DSM 22613</strain>
    </source>
</reference>
<dbReference type="InterPro" id="IPR050748">
    <property type="entry name" value="Glycosyltrans_8_dom-fam"/>
</dbReference>
<evidence type="ECO:0000256" key="3">
    <source>
        <dbReference type="ARBA" id="ARBA00022723"/>
    </source>
</evidence>
<dbReference type="AlphaFoldDB" id="A0AAX2F232"/>
<dbReference type="RefSeq" id="WP_052349116.1">
    <property type="nucleotide sequence ID" value="NZ_BAKP01000014.1"/>
</dbReference>
<accession>A0AAX2F232</accession>
<dbReference type="Proteomes" id="UP000184105">
    <property type="component" value="Unassembled WGS sequence"/>
</dbReference>
<dbReference type="Gene3D" id="3.90.550.10">
    <property type="entry name" value="Spore Coat Polysaccharide Biosynthesis Protein SpsA, Chain A"/>
    <property type="match status" value="1"/>
</dbReference>
<name>A0AAX2F232_9BACT</name>